<accession>A0A1B6CTY0</accession>
<dbReference type="InterPro" id="IPR002159">
    <property type="entry name" value="CD36_fam"/>
</dbReference>
<keyword evidence="6 8" id="KW-0472">Membrane</keyword>
<evidence type="ECO:0000256" key="5">
    <source>
        <dbReference type="ARBA" id="ARBA00022989"/>
    </source>
</evidence>
<evidence type="ECO:0000256" key="6">
    <source>
        <dbReference type="ARBA" id="ARBA00023136"/>
    </source>
</evidence>
<dbReference type="GO" id="GO:0005737">
    <property type="term" value="C:cytoplasm"/>
    <property type="evidence" value="ECO:0007669"/>
    <property type="project" value="TreeGrafter"/>
</dbReference>
<dbReference type="GO" id="GO:0005886">
    <property type="term" value="C:plasma membrane"/>
    <property type="evidence" value="ECO:0007669"/>
    <property type="project" value="UniProtKB-SubCell"/>
</dbReference>
<dbReference type="PANTHER" id="PTHR11923">
    <property type="entry name" value="SCAVENGER RECEPTOR CLASS B TYPE-1 SR-B1"/>
    <property type="match status" value="1"/>
</dbReference>
<dbReference type="AlphaFoldDB" id="A0A1B6CTY0"/>
<comment type="subcellular location">
    <subcellularLocation>
        <location evidence="1">Cell membrane</location>
    </subcellularLocation>
</comment>
<dbReference type="EMBL" id="GEDC01020342">
    <property type="protein sequence ID" value="JAS16956.1"/>
    <property type="molecule type" value="Transcribed_RNA"/>
</dbReference>
<sequence>MYYLQQVTCASVGAILVLLGLTFPYYWSKILMVLVERDLVLSPTSKSYGIWEGTPVPITMDFYFWNWTNSEHLYTQKPAFVELGPYRFREFHQKENISWNDNGTVTFQMKRTWFFDEEYSNGTLDDKVTTLNAIAMTAAHTVRDWSFFYKGGLSLTLSATEQEVSINRRVGELLFEGYTDKLIDIARTLPQFSGVDIPFDRFGWFYKMNESTMMDGTVTMNTGKYNIRDIGQIEAWNYNNKTKFFDGQCSELKGSAGELYPPGVKKESLTLFSTNLCRSVTFGYTDDQVVHGITGHRFTGGSEMIDNGTLYPDQECFCGGECLPSGVINVTACRYGAPAFASFPHFHLADPIYRDAVDGMKPDPNKHTFYINLDPVTGVPLDIRARLQINILMRPVKSIGLFKDVPEVMVPMLWFEQSGTLTTDLAFELRTLLFLFTIDFYIAFVIAMSGFSLLVYTALTFPKKLKEKQSIELSLDCDEITSLRTGTKILP</sequence>
<proteinExistence type="inferred from homology"/>
<evidence type="ECO:0000313" key="9">
    <source>
        <dbReference type="EMBL" id="JAS16956.1"/>
    </source>
</evidence>
<reference evidence="9" key="1">
    <citation type="submission" date="2015-12" db="EMBL/GenBank/DDBJ databases">
        <title>De novo transcriptome assembly of four potential Pierce s Disease insect vectors from Arizona vineyards.</title>
        <authorList>
            <person name="Tassone E.E."/>
        </authorList>
    </citation>
    <scope>NUCLEOTIDE SEQUENCE</scope>
</reference>
<feature type="transmembrane region" description="Helical" evidence="8">
    <location>
        <begin position="7"/>
        <end position="27"/>
    </location>
</feature>
<dbReference type="Pfam" id="PF01130">
    <property type="entry name" value="CD36"/>
    <property type="match status" value="1"/>
</dbReference>
<evidence type="ECO:0000256" key="8">
    <source>
        <dbReference type="SAM" id="Phobius"/>
    </source>
</evidence>
<evidence type="ECO:0000256" key="7">
    <source>
        <dbReference type="ARBA" id="ARBA00023180"/>
    </source>
</evidence>
<dbReference type="PANTHER" id="PTHR11923:SF93">
    <property type="entry name" value="GH07959P-RELATED"/>
    <property type="match status" value="1"/>
</dbReference>
<evidence type="ECO:0000256" key="2">
    <source>
        <dbReference type="ARBA" id="ARBA00010532"/>
    </source>
</evidence>
<gene>
    <name evidence="9" type="ORF">g.14060</name>
</gene>
<keyword evidence="7" id="KW-0325">Glycoprotein</keyword>
<dbReference type="PRINTS" id="PR01609">
    <property type="entry name" value="CD36FAMILY"/>
</dbReference>
<protein>
    <submittedName>
        <fullName evidence="9">Uncharacterized protein</fullName>
    </submittedName>
</protein>
<name>A0A1B6CTY0_9HEMI</name>
<keyword evidence="4 8" id="KW-0812">Transmembrane</keyword>
<keyword evidence="5 8" id="KW-1133">Transmembrane helix</keyword>
<organism evidence="9">
    <name type="scientific">Clastoptera arizonana</name>
    <name type="common">Arizona spittle bug</name>
    <dbReference type="NCBI Taxonomy" id="38151"/>
    <lineage>
        <taxon>Eukaryota</taxon>
        <taxon>Metazoa</taxon>
        <taxon>Ecdysozoa</taxon>
        <taxon>Arthropoda</taxon>
        <taxon>Hexapoda</taxon>
        <taxon>Insecta</taxon>
        <taxon>Pterygota</taxon>
        <taxon>Neoptera</taxon>
        <taxon>Paraneoptera</taxon>
        <taxon>Hemiptera</taxon>
        <taxon>Auchenorrhyncha</taxon>
        <taxon>Cercopoidea</taxon>
        <taxon>Clastopteridae</taxon>
        <taxon>Clastoptera</taxon>
    </lineage>
</organism>
<evidence type="ECO:0000256" key="4">
    <source>
        <dbReference type="ARBA" id="ARBA00022692"/>
    </source>
</evidence>
<keyword evidence="3" id="KW-1003">Cell membrane</keyword>
<dbReference type="GO" id="GO:0005044">
    <property type="term" value="F:scavenger receptor activity"/>
    <property type="evidence" value="ECO:0007669"/>
    <property type="project" value="TreeGrafter"/>
</dbReference>
<evidence type="ECO:0000256" key="3">
    <source>
        <dbReference type="ARBA" id="ARBA00022475"/>
    </source>
</evidence>
<comment type="similarity">
    <text evidence="2">Belongs to the CD36 family.</text>
</comment>
<evidence type="ECO:0000256" key="1">
    <source>
        <dbReference type="ARBA" id="ARBA00004236"/>
    </source>
</evidence>
<feature type="transmembrane region" description="Helical" evidence="8">
    <location>
        <begin position="432"/>
        <end position="459"/>
    </location>
</feature>